<gene>
    <name evidence="2" type="ORF">IWX90DRAFT_428111</name>
</gene>
<dbReference type="Proteomes" id="UP001456524">
    <property type="component" value="Unassembled WGS sequence"/>
</dbReference>
<evidence type="ECO:0000313" key="2">
    <source>
        <dbReference type="EMBL" id="KAK8173847.1"/>
    </source>
</evidence>
<name>A0ABR1Y063_9PEZI</name>
<feature type="region of interest" description="Disordered" evidence="1">
    <location>
        <begin position="66"/>
        <end position="89"/>
    </location>
</feature>
<reference evidence="2 3" key="1">
    <citation type="journal article" date="2022" name="G3 (Bethesda)">
        <title>Enemy or ally: a genomic approach to elucidate the lifestyle of Phyllosticta citrichinaensis.</title>
        <authorList>
            <person name="Buijs V.A."/>
            <person name="Groenewald J.Z."/>
            <person name="Haridas S."/>
            <person name="LaButti K.M."/>
            <person name="Lipzen A."/>
            <person name="Martin F.M."/>
            <person name="Barry K."/>
            <person name="Grigoriev I.V."/>
            <person name="Crous P.W."/>
            <person name="Seidl M.F."/>
        </authorList>
    </citation>
    <scope>NUCLEOTIDE SEQUENCE [LARGE SCALE GENOMIC DNA]</scope>
    <source>
        <strain evidence="2 3">CBS 129764</strain>
    </source>
</reference>
<sequence>MRPSRPRFFHPNQLRQYPTPVQVMSAVSPASFITNGLSWLTSLSRGSSPRPEISCALNSLPCCVARDRPQRSQTKPATKLGNSQGRATPSSHRLLISHFDILPHVKSASRSHRPLINAPIAPCQGEPPCSNLLRVLQTGHYLWTLAQAAKTAGDGEPESRRALWRSTQGLRPPSGFRGRDAFLVDESAVPSKSPSSRSVLSRAVGPGVLSPAGRAGLGTGSPCFRRASTRCFRATESFCAREA</sequence>
<proteinExistence type="predicted"/>
<comment type="caution">
    <text evidence="2">The sequence shown here is derived from an EMBL/GenBank/DDBJ whole genome shotgun (WGS) entry which is preliminary data.</text>
</comment>
<keyword evidence="3" id="KW-1185">Reference proteome</keyword>
<evidence type="ECO:0000256" key="1">
    <source>
        <dbReference type="SAM" id="MobiDB-lite"/>
    </source>
</evidence>
<feature type="compositionally biased region" description="Polar residues" evidence="1">
    <location>
        <begin position="71"/>
        <end position="89"/>
    </location>
</feature>
<protein>
    <submittedName>
        <fullName evidence="2">Uncharacterized protein</fullName>
    </submittedName>
</protein>
<organism evidence="2 3">
    <name type="scientific">Phyllosticta citrichinensis</name>
    <dbReference type="NCBI Taxonomy" id="1130410"/>
    <lineage>
        <taxon>Eukaryota</taxon>
        <taxon>Fungi</taxon>
        <taxon>Dikarya</taxon>
        <taxon>Ascomycota</taxon>
        <taxon>Pezizomycotina</taxon>
        <taxon>Dothideomycetes</taxon>
        <taxon>Dothideomycetes incertae sedis</taxon>
        <taxon>Botryosphaeriales</taxon>
        <taxon>Phyllostictaceae</taxon>
        <taxon>Phyllosticta</taxon>
    </lineage>
</organism>
<dbReference type="EMBL" id="JBBWUH010000003">
    <property type="protein sequence ID" value="KAK8173847.1"/>
    <property type="molecule type" value="Genomic_DNA"/>
</dbReference>
<evidence type="ECO:0000313" key="3">
    <source>
        <dbReference type="Proteomes" id="UP001456524"/>
    </source>
</evidence>
<accession>A0ABR1Y063</accession>